<dbReference type="Pfam" id="PF19300">
    <property type="entry name" value="BPD_transp_1_N"/>
    <property type="match status" value="1"/>
</dbReference>
<dbReference type="EMBL" id="UINC01007308">
    <property type="protein sequence ID" value="SVA32597.1"/>
    <property type="molecule type" value="Genomic_DNA"/>
</dbReference>
<protein>
    <recommendedName>
        <fullName evidence="8">ABC transmembrane type-1 domain-containing protein</fullName>
    </recommendedName>
</protein>
<keyword evidence="3" id="KW-1003">Cell membrane</keyword>
<feature type="transmembrane region" description="Helical" evidence="7">
    <location>
        <begin position="138"/>
        <end position="164"/>
    </location>
</feature>
<dbReference type="AlphaFoldDB" id="A0A381UYZ9"/>
<keyword evidence="4 7" id="KW-0812">Transmembrane</keyword>
<dbReference type="InterPro" id="IPR045621">
    <property type="entry name" value="BPD_transp_1_N"/>
</dbReference>
<comment type="subcellular location">
    <subcellularLocation>
        <location evidence="1">Cell membrane</location>
        <topology evidence="1">Multi-pass membrane protein</topology>
    </subcellularLocation>
</comment>
<keyword evidence="6 7" id="KW-0472">Membrane</keyword>
<dbReference type="Pfam" id="PF00528">
    <property type="entry name" value="BPD_transp_1"/>
    <property type="match status" value="1"/>
</dbReference>
<evidence type="ECO:0000256" key="3">
    <source>
        <dbReference type="ARBA" id="ARBA00022475"/>
    </source>
</evidence>
<evidence type="ECO:0000256" key="6">
    <source>
        <dbReference type="ARBA" id="ARBA00023136"/>
    </source>
</evidence>
<accession>A0A381UYZ9</accession>
<dbReference type="Gene3D" id="1.10.3720.10">
    <property type="entry name" value="MetI-like"/>
    <property type="match status" value="1"/>
</dbReference>
<evidence type="ECO:0000256" key="2">
    <source>
        <dbReference type="ARBA" id="ARBA00022448"/>
    </source>
</evidence>
<evidence type="ECO:0000256" key="4">
    <source>
        <dbReference type="ARBA" id="ARBA00022692"/>
    </source>
</evidence>
<keyword evidence="5 7" id="KW-1133">Transmembrane helix</keyword>
<evidence type="ECO:0000256" key="5">
    <source>
        <dbReference type="ARBA" id="ARBA00022989"/>
    </source>
</evidence>
<organism evidence="9">
    <name type="scientific">marine metagenome</name>
    <dbReference type="NCBI Taxonomy" id="408172"/>
    <lineage>
        <taxon>unclassified sequences</taxon>
        <taxon>metagenomes</taxon>
        <taxon>ecological metagenomes</taxon>
    </lineage>
</organism>
<evidence type="ECO:0000259" key="8">
    <source>
        <dbReference type="PROSITE" id="PS50928"/>
    </source>
</evidence>
<feature type="transmembrane region" description="Helical" evidence="7">
    <location>
        <begin position="239"/>
        <end position="268"/>
    </location>
</feature>
<sequence>MLVQAIIKRILISFVTLLVVSIIIFIGTSLLPGDVANIILGQMATPESLAALREHLGLDQPPHVRYFMWLGNLFTGDLGMSKAGSGIGTVGTEISVMIVPRLMNTLRLAGMVAVISIPLAMSLGLLASMYPGSRIDRAITFTTLSIISVPDFLVAMILVMVLAVQLGWLPSIAYLSGSETGWQLIRALLMPTLTLVTIVSAQIIRMTRATILNIMSSPYIEMAILKGVPRKRIILRHSLLNTIGPIVNVIALNMAWLIGGVVIVETVFAYPGLAKLMIDGVQTRDLPLVQACAMIFCATYVILLMIADMASIISNPRLRHPK</sequence>
<proteinExistence type="predicted"/>
<reference evidence="9" key="1">
    <citation type="submission" date="2018-05" db="EMBL/GenBank/DDBJ databases">
        <authorList>
            <person name="Lanie J.A."/>
            <person name="Ng W.-L."/>
            <person name="Kazmierczak K.M."/>
            <person name="Andrzejewski T.M."/>
            <person name="Davidsen T.M."/>
            <person name="Wayne K.J."/>
            <person name="Tettelin H."/>
            <person name="Glass J.I."/>
            <person name="Rusch D."/>
            <person name="Podicherti R."/>
            <person name="Tsui H.-C.T."/>
            <person name="Winkler M.E."/>
        </authorList>
    </citation>
    <scope>NUCLEOTIDE SEQUENCE</scope>
</reference>
<gene>
    <name evidence="9" type="ORF">METZ01_LOCUS85451</name>
</gene>
<dbReference type="InterPro" id="IPR035906">
    <property type="entry name" value="MetI-like_sf"/>
</dbReference>
<feature type="domain" description="ABC transmembrane type-1" evidence="8">
    <location>
        <begin position="102"/>
        <end position="307"/>
    </location>
</feature>
<dbReference type="PANTHER" id="PTHR43163:SF3">
    <property type="entry name" value="PEPTIDE ABC TRANSPORTER PERMEASE PROTEIN"/>
    <property type="match status" value="1"/>
</dbReference>
<dbReference type="GO" id="GO:0055085">
    <property type="term" value="P:transmembrane transport"/>
    <property type="evidence" value="ECO:0007669"/>
    <property type="project" value="InterPro"/>
</dbReference>
<evidence type="ECO:0000256" key="7">
    <source>
        <dbReference type="SAM" id="Phobius"/>
    </source>
</evidence>
<feature type="transmembrane region" description="Helical" evidence="7">
    <location>
        <begin position="288"/>
        <end position="313"/>
    </location>
</feature>
<keyword evidence="2" id="KW-0813">Transport</keyword>
<feature type="transmembrane region" description="Helical" evidence="7">
    <location>
        <begin position="184"/>
        <end position="204"/>
    </location>
</feature>
<dbReference type="SUPFAM" id="SSF161098">
    <property type="entry name" value="MetI-like"/>
    <property type="match status" value="1"/>
</dbReference>
<dbReference type="InterPro" id="IPR000515">
    <property type="entry name" value="MetI-like"/>
</dbReference>
<dbReference type="PROSITE" id="PS50928">
    <property type="entry name" value="ABC_TM1"/>
    <property type="match status" value="1"/>
</dbReference>
<evidence type="ECO:0000313" key="9">
    <source>
        <dbReference type="EMBL" id="SVA32597.1"/>
    </source>
</evidence>
<name>A0A381UYZ9_9ZZZZ</name>
<dbReference type="PANTHER" id="PTHR43163">
    <property type="entry name" value="DIPEPTIDE TRANSPORT SYSTEM PERMEASE PROTEIN DPPB-RELATED"/>
    <property type="match status" value="1"/>
</dbReference>
<feature type="transmembrane region" description="Helical" evidence="7">
    <location>
        <begin position="12"/>
        <end position="31"/>
    </location>
</feature>
<evidence type="ECO:0000256" key="1">
    <source>
        <dbReference type="ARBA" id="ARBA00004651"/>
    </source>
</evidence>
<feature type="transmembrane region" description="Helical" evidence="7">
    <location>
        <begin position="106"/>
        <end position="126"/>
    </location>
</feature>
<dbReference type="GO" id="GO:0005886">
    <property type="term" value="C:plasma membrane"/>
    <property type="evidence" value="ECO:0007669"/>
    <property type="project" value="UniProtKB-SubCell"/>
</dbReference>